<evidence type="ECO:0000256" key="6">
    <source>
        <dbReference type="ARBA" id="ARBA00023136"/>
    </source>
</evidence>
<dbReference type="FunFam" id="1.10.3730.20:FF:000001">
    <property type="entry name" value="Quaternary ammonium compound resistance transporter SugE"/>
    <property type="match status" value="1"/>
</dbReference>
<dbReference type="InterPro" id="IPR037185">
    <property type="entry name" value="EmrE-like"/>
</dbReference>
<dbReference type="AlphaFoldDB" id="A0A3D9HHY0"/>
<dbReference type="GO" id="GO:1990961">
    <property type="term" value="P:xenobiotic detoxification by transmembrane export across the plasma membrane"/>
    <property type="evidence" value="ECO:0007669"/>
    <property type="project" value="UniProtKB-ARBA"/>
</dbReference>
<evidence type="ECO:0000256" key="5">
    <source>
        <dbReference type="ARBA" id="ARBA00022989"/>
    </source>
</evidence>
<dbReference type="GO" id="GO:0005886">
    <property type="term" value="C:plasma membrane"/>
    <property type="evidence" value="ECO:0007669"/>
    <property type="project" value="UniProtKB-SubCell"/>
</dbReference>
<sequence>MSGWTFLLLGIVTEVAGTFCMKLSHGFTHMVPSVLFVIFFAIALALINLSMKTIDMSVAYAIWSGVGIACLAVLGILFLGEPVTAPKLIFIAFIGIGVVGLHAYG</sequence>
<evidence type="ECO:0000256" key="4">
    <source>
        <dbReference type="ARBA" id="ARBA00022692"/>
    </source>
</evidence>
<feature type="transmembrane region" description="Helical" evidence="9">
    <location>
        <begin position="27"/>
        <end position="47"/>
    </location>
</feature>
<evidence type="ECO:0000256" key="3">
    <source>
        <dbReference type="ARBA" id="ARBA00022475"/>
    </source>
</evidence>
<dbReference type="SUPFAM" id="SSF103481">
    <property type="entry name" value="Multidrug resistance efflux transporter EmrE"/>
    <property type="match status" value="1"/>
</dbReference>
<comment type="caution">
    <text evidence="10">The sequence shown here is derived from an EMBL/GenBank/DDBJ whole genome shotgun (WGS) entry which is preliminary data.</text>
</comment>
<dbReference type="EMBL" id="QRDW01000007">
    <property type="protein sequence ID" value="RED48566.1"/>
    <property type="molecule type" value="Genomic_DNA"/>
</dbReference>
<organism evidence="10 11">
    <name type="scientific">Aestuariispira insulae</name>
    <dbReference type="NCBI Taxonomy" id="1461337"/>
    <lineage>
        <taxon>Bacteria</taxon>
        <taxon>Pseudomonadati</taxon>
        <taxon>Pseudomonadota</taxon>
        <taxon>Alphaproteobacteria</taxon>
        <taxon>Rhodospirillales</taxon>
        <taxon>Kiloniellaceae</taxon>
        <taxon>Aestuariispira</taxon>
    </lineage>
</organism>
<feature type="transmembrane region" description="Helical" evidence="9">
    <location>
        <begin position="59"/>
        <end position="79"/>
    </location>
</feature>
<accession>A0A3D9HHY0</accession>
<dbReference type="PANTHER" id="PTHR30561:SF1">
    <property type="entry name" value="MULTIDRUG TRANSPORTER EMRE"/>
    <property type="match status" value="1"/>
</dbReference>
<dbReference type="InterPro" id="IPR000390">
    <property type="entry name" value="Small_drug/metabolite_transptr"/>
</dbReference>
<keyword evidence="3" id="KW-1003">Cell membrane</keyword>
<gene>
    <name evidence="10" type="ORF">DFP90_10769</name>
</gene>
<comment type="subcellular location">
    <subcellularLocation>
        <location evidence="1 8">Cell membrane</location>
        <topology evidence="1 8">Multi-pass membrane protein</topology>
    </subcellularLocation>
</comment>
<evidence type="ECO:0000256" key="9">
    <source>
        <dbReference type="SAM" id="Phobius"/>
    </source>
</evidence>
<dbReference type="PANTHER" id="PTHR30561">
    <property type="entry name" value="SMR FAMILY PROTON-DEPENDENT DRUG EFFLUX TRANSPORTER SUGE"/>
    <property type="match status" value="1"/>
</dbReference>
<keyword evidence="6 9" id="KW-0472">Membrane</keyword>
<evidence type="ECO:0000313" key="11">
    <source>
        <dbReference type="Proteomes" id="UP000256845"/>
    </source>
</evidence>
<evidence type="ECO:0000256" key="2">
    <source>
        <dbReference type="ARBA" id="ARBA00022448"/>
    </source>
</evidence>
<dbReference type="RefSeq" id="WP_115937513.1">
    <property type="nucleotide sequence ID" value="NZ_QRDW01000007.1"/>
</dbReference>
<feature type="transmembrane region" description="Helical" evidence="9">
    <location>
        <begin position="85"/>
        <end position="104"/>
    </location>
</feature>
<dbReference type="OrthoDB" id="9808638at2"/>
<dbReference type="Proteomes" id="UP000256845">
    <property type="component" value="Unassembled WGS sequence"/>
</dbReference>
<dbReference type="GO" id="GO:0022857">
    <property type="term" value="F:transmembrane transporter activity"/>
    <property type="evidence" value="ECO:0007669"/>
    <property type="project" value="InterPro"/>
</dbReference>
<name>A0A3D9HHY0_9PROT</name>
<protein>
    <submittedName>
        <fullName evidence="10">Small multidrug resistance pump</fullName>
    </submittedName>
</protein>
<keyword evidence="5 9" id="KW-1133">Transmembrane helix</keyword>
<comment type="similarity">
    <text evidence="7 8">Belongs to the drug/metabolite transporter (DMT) superfamily. Small multidrug resistance (SMR) (TC 2.A.7.1) family.</text>
</comment>
<reference evidence="10 11" key="1">
    <citation type="submission" date="2018-07" db="EMBL/GenBank/DDBJ databases">
        <title>Genomic Encyclopedia of Type Strains, Phase III (KMG-III): the genomes of soil and plant-associated and newly described type strains.</title>
        <authorList>
            <person name="Whitman W."/>
        </authorList>
    </citation>
    <scope>NUCLEOTIDE SEQUENCE [LARGE SCALE GENOMIC DNA]</scope>
    <source>
        <strain evidence="10 11">CECT 8488</strain>
    </source>
</reference>
<proteinExistence type="inferred from homology"/>
<evidence type="ECO:0000256" key="1">
    <source>
        <dbReference type="ARBA" id="ARBA00004651"/>
    </source>
</evidence>
<evidence type="ECO:0000313" key="10">
    <source>
        <dbReference type="EMBL" id="RED48566.1"/>
    </source>
</evidence>
<keyword evidence="11" id="KW-1185">Reference proteome</keyword>
<keyword evidence="2" id="KW-0813">Transport</keyword>
<dbReference type="Pfam" id="PF00893">
    <property type="entry name" value="Multi_Drug_Res"/>
    <property type="match status" value="1"/>
</dbReference>
<evidence type="ECO:0000256" key="7">
    <source>
        <dbReference type="ARBA" id="ARBA00038032"/>
    </source>
</evidence>
<evidence type="ECO:0000256" key="8">
    <source>
        <dbReference type="RuleBase" id="RU003942"/>
    </source>
</evidence>
<dbReference type="InterPro" id="IPR045324">
    <property type="entry name" value="Small_multidrug_res"/>
</dbReference>
<dbReference type="Gene3D" id="1.10.3730.20">
    <property type="match status" value="1"/>
</dbReference>
<keyword evidence="4 8" id="KW-0812">Transmembrane</keyword>